<dbReference type="Ensembl" id="ENSSRHT00000027769.1">
    <property type="protein sequence ID" value="ENSSRHP00000026973.1"/>
    <property type="gene ID" value="ENSSRHG00000014058.1"/>
</dbReference>
<keyword evidence="3" id="KW-1185">Reference proteome</keyword>
<sequence>MMRRETSPPGKQCRLPGSNQSCLWDTDVDSHPR</sequence>
<organism evidence="2 3">
    <name type="scientific">Sinocyclocheilus rhinocerous</name>
    <dbReference type="NCBI Taxonomy" id="307959"/>
    <lineage>
        <taxon>Eukaryota</taxon>
        <taxon>Metazoa</taxon>
        <taxon>Chordata</taxon>
        <taxon>Craniata</taxon>
        <taxon>Vertebrata</taxon>
        <taxon>Euteleostomi</taxon>
        <taxon>Actinopterygii</taxon>
        <taxon>Neopterygii</taxon>
        <taxon>Teleostei</taxon>
        <taxon>Ostariophysi</taxon>
        <taxon>Cypriniformes</taxon>
        <taxon>Cyprinidae</taxon>
        <taxon>Cyprininae</taxon>
        <taxon>Sinocyclocheilus</taxon>
    </lineage>
</organism>
<evidence type="ECO:0000256" key="1">
    <source>
        <dbReference type="SAM" id="MobiDB-lite"/>
    </source>
</evidence>
<evidence type="ECO:0000313" key="2">
    <source>
        <dbReference type="Ensembl" id="ENSSRHP00000026973.1"/>
    </source>
</evidence>
<proteinExistence type="predicted"/>
<dbReference type="Proteomes" id="UP000472270">
    <property type="component" value="Unassembled WGS sequence"/>
</dbReference>
<accession>A0A673HN91</accession>
<reference evidence="2" key="1">
    <citation type="submission" date="2025-08" db="UniProtKB">
        <authorList>
            <consortium name="Ensembl"/>
        </authorList>
    </citation>
    <scope>IDENTIFICATION</scope>
</reference>
<name>A0A673HN91_9TELE</name>
<reference evidence="2" key="2">
    <citation type="submission" date="2025-09" db="UniProtKB">
        <authorList>
            <consortium name="Ensembl"/>
        </authorList>
    </citation>
    <scope>IDENTIFICATION</scope>
</reference>
<feature type="region of interest" description="Disordered" evidence="1">
    <location>
        <begin position="1"/>
        <end position="33"/>
    </location>
</feature>
<evidence type="ECO:0000313" key="3">
    <source>
        <dbReference type="Proteomes" id="UP000472270"/>
    </source>
</evidence>
<dbReference type="AlphaFoldDB" id="A0A673HN91"/>
<protein>
    <submittedName>
        <fullName evidence="2">Uncharacterized protein</fullName>
    </submittedName>
</protein>